<reference evidence="3" key="1">
    <citation type="submission" date="2022-11" db="UniProtKB">
        <authorList>
            <consortium name="WormBaseParasite"/>
        </authorList>
    </citation>
    <scope>IDENTIFICATION</scope>
</reference>
<dbReference type="Proteomes" id="UP000887574">
    <property type="component" value="Unplaced"/>
</dbReference>
<keyword evidence="2" id="KW-1185">Reference proteome</keyword>
<proteinExistence type="predicted"/>
<protein>
    <submittedName>
        <fullName evidence="3">Uncharacterized protein</fullName>
    </submittedName>
</protein>
<sequence length="90" mass="9648">MTVCFNSFASTPIFLLAILLRVTMIVTSAGQCPHVINDEIQQCVQPVAEYAKVLNQQQDTAQSSSNSGFGQAIQIGLPKLEDKCSGNCAD</sequence>
<feature type="signal peptide" evidence="1">
    <location>
        <begin position="1"/>
        <end position="29"/>
    </location>
</feature>
<name>A0A915EBA8_9BILA</name>
<evidence type="ECO:0000313" key="3">
    <source>
        <dbReference type="WBParaSite" id="jg4341"/>
    </source>
</evidence>
<organism evidence="2 3">
    <name type="scientific">Ditylenchus dipsaci</name>
    <dbReference type="NCBI Taxonomy" id="166011"/>
    <lineage>
        <taxon>Eukaryota</taxon>
        <taxon>Metazoa</taxon>
        <taxon>Ecdysozoa</taxon>
        <taxon>Nematoda</taxon>
        <taxon>Chromadorea</taxon>
        <taxon>Rhabditida</taxon>
        <taxon>Tylenchina</taxon>
        <taxon>Tylenchomorpha</taxon>
        <taxon>Sphaerularioidea</taxon>
        <taxon>Anguinidae</taxon>
        <taxon>Anguininae</taxon>
        <taxon>Ditylenchus</taxon>
    </lineage>
</organism>
<evidence type="ECO:0000313" key="2">
    <source>
        <dbReference type="Proteomes" id="UP000887574"/>
    </source>
</evidence>
<evidence type="ECO:0000256" key="1">
    <source>
        <dbReference type="SAM" id="SignalP"/>
    </source>
</evidence>
<dbReference type="WBParaSite" id="jg4341">
    <property type="protein sequence ID" value="jg4341"/>
    <property type="gene ID" value="jg4341"/>
</dbReference>
<accession>A0A915EBA8</accession>
<feature type="chain" id="PRO_5037572559" evidence="1">
    <location>
        <begin position="30"/>
        <end position="90"/>
    </location>
</feature>
<keyword evidence="1" id="KW-0732">Signal</keyword>
<dbReference type="AlphaFoldDB" id="A0A915EBA8"/>